<protein>
    <submittedName>
        <fullName evidence="2">Uncharacterized protein</fullName>
    </submittedName>
</protein>
<organism evidence="2 3">
    <name type="scientific">Sinomicrobium weinanense</name>
    <dbReference type="NCBI Taxonomy" id="2842200"/>
    <lineage>
        <taxon>Bacteria</taxon>
        <taxon>Pseudomonadati</taxon>
        <taxon>Bacteroidota</taxon>
        <taxon>Flavobacteriia</taxon>
        <taxon>Flavobacteriales</taxon>
        <taxon>Flavobacteriaceae</taxon>
        <taxon>Sinomicrobium</taxon>
    </lineage>
</organism>
<reference evidence="2 3" key="1">
    <citation type="submission" date="2020-09" db="EMBL/GenBank/DDBJ databases">
        <title>Sinomicrobium weinanense sp. nov., a halophilic bacteria isolated from saline-alkali soil.</title>
        <authorList>
            <person name="Wu P."/>
            <person name="Ren H."/>
            <person name="Mei Y."/>
            <person name="Liang Y."/>
            <person name="Chen Z."/>
        </authorList>
    </citation>
    <scope>NUCLEOTIDE SEQUENCE [LARGE SCALE GENOMIC DNA]</scope>
    <source>
        <strain evidence="2 3">FJxs</strain>
    </source>
</reference>
<dbReference type="RefSeq" id="WP_187963785.1">
    <property type="nucleotide sequence ID" value="NZ_JACVDC010000002.1"/>
</dbReference>
<dbReference type="Proteomes" id="UP000653730">
    <property type="component" value="Unassembled WGS sequence"/>
</dbReference>
<keyword evidence="1" id="KW-0472">Membrane</keyword>
<accession>A0A926JNX9</accession>
<evidence type="ECO:0000256" key="1">
    <source>
        <dbReference type="SAM" id="Phobius"/>
    </source>
</evidence>
<name>A0A926JNX9_9FLAO</name>
<sequence>MDLISLEMGVVFLLIFMAPVIYILTKESRKKKKLNADIDKICADNHIKNTGKEYIGHQVFVLDPNGKKLLNYHRKQGNFSVVDLKEYDSCSLQRSGERNEHYKNILRSISISFNKKEQGKPLYITVFDDSYENPLEAEAILHETERFVRLLNTQA</sequence>
<feature type="transmembrane region" description="Helical" evidence="1">
    <location>
        <begin position="6"/>
        <end position="24"/>
    </location>
</feature>
<evidence type="ECO:0000313" key="2">
    <source>
        <dbReference type="EMBL" id="MBC9794628.1"/>
    </source>
</evidence>
<keyword evidence="3" id="KW-1185">Reference proteome</keyword>
<gene>
    <name evidence="2" type="ORF">IBL28_01505</name>
</gene>
<dbReference type="AlphaFoldDB" id="A0A926JNX9"/>
<proteinExistence type="predicted"/>
<evidence type="ECO:0000313" key="3">
    <source>
        <dbReference type="Proteomes" id="UP000653730"/>
    </source>
</evidence>
<keyword evidence="1" id="KW-0812">Transmembrane</keyword>
<keyword evidence="1" id="KW-1133">Transmembrane helix</keyword>
<dbReference type="EMBL" id="JACVDC010000002">
    <property type="protein sequence ID" value="MBC9794628.1"/>
    <property type="molecule type" value="Genomic_DNA"/>
</dbReference>
<comment type="caution">
    <text evidence="2">The sequence shown here is derived from an EMBL/GenBank/DDBJ whole genome shotgun (WGS) entry which is preliminary data.</text>
</comment>